<evidence type="ECO:0000256" key="1">
    <source>
        <dbReference type="SAM" id="SignalP"/>
    </source>
</evidence>
<proteinExistence type="predicted"/>
<reference evidence="2 3" key="1">
    <citation type="submission" date="2021-05" db="EMBL/GenBank/DDBJ databases">
        <title>Novel Bacillus species.</title>
        <authorList>
            <person name="Liu G."/>
        </authorList>
    </citation>
    <scope>NUCLEOTIDE SEQUENCE [LARGE SCALE GENOMIC DNA]</scope>
    <source>
        <strain evidence="3">FJAT-49780</strain>
    </source>
</reference>
<keyword evidence="1" id="KW-0732">Signal</keyword>
<accession>A0A942TFL6</accession>
<keyword evidence="3" id="KW-1185">Reference proteome</keyword>
<sequence>MKKLLFIIMGTLLLTAACSNNEKPAEKKDAAVENNASETSELAKYPEYSIVKEYIPSATYKESLESDNDDERVILFENENGKSFKSFYLKTRNILQIRDLEEDRLTYNKIFRPEK</sequence>
<protein>
    <recommendedName>
        <fullName evidence="4">Lipoprotein</fullName>
    </recommendedName>
</protein>
<dbReference type="RefSeq" id="WP_213126008.1">
    <property type="nucleotide sequence ID" value="NZ_JAGYPG010000003.1"/>
</dbReference>
<name>A0A942TFL6_9BACI</name>
<evidence type="ECO:0008006" key="4">
    <source>
        <dbReference type="Google" id="ProtNLM"/>
    </source>
</evidence>
<dbReference type="PROSITE" id="PS51257">
    <property type="entry name" value="PROKAR_LIPOPROTEIN"/>
    <property type="match status" value="1"/>
</dbReference>
<evidence type="ECO:0000313" key="3">
    <source>
        <dbReference type="Proteomes" id="UP000681414"/>
    </source>
</evidence>
<feature type="chain" id="PRO_5039489070" description="Lipoprotein" evidence="1">
    <location>
        <begin position="20"/>
        <end position="115"/>
    </location>
</feature>
<organism evidence="2 3">
    <name type="scientific">Lederbergia citri</name>
    <dbReference type="NCBI Taxonomy" id="2833580"/>
    <lineage>
        <taxon>Bacteria</taxon>
        <taxon>Bacillati</taxon>
        <taxon>Bacillota</taxon>
        <taxon>Bacilli</taxon>
        <taxon>Bacillales</taxon>
        <taxon>Bacillaceae</taxon>
        <taxon>Lederbergia</taxon>
    </lineage>
</organism>
<dbReference type="AlphaFoldDB" id="A0A942TFL6"/>
<gene>
    <name evidence="2" type="ORF">KHA97_17220</name>
</gene>
<dbReference type="EMBL" id="JAGYPG010000003">
    <property type="protein sequence ID" value="MBS4196793.1"/>
    <property type="molecule type" value="Genomic_DNA"/>
</dbReference>
<evidence type="ECO:0000313" key="2">
    <source>
        <dbReference type="EMBL" id="MBS4196793.1"/>
    </source>
</evidence>
<feature type="signal peptide" evidence="1">
    <location>
        <begin position="1"/>
        <end position="19"/>
    </location>
</feature>
<dbReference type="Proteomes" id="UP000681414">
    <property type="component" value="Unassembled WGS sequence"/>
</dbReference>
<comment type="caution">
    <text evidence="2">The sequence shown here is derived from an EMBL/GenBank/DDBJ whole genome shotgun (WGS) entry which is preliminary data.</text>
</comment>